<accession>A0A352IYB0</accession>
<dbReference type="EMBL" id="DNNA01000300">
    <property type="protein sequence ID" value="HBC36443.1"/>
    <property type="molecule type" value="Genomic_DNA"/>
</dbReference>
<reference evidence="1 2" key="1">
    <citation type="journal article" date="2018" name="Nat. Biotechnol.">
        <title>A standardized bacterial taxonomy based on genome phylogeny substantially revises the tree of life.</title>
        <authorList>
            <person name="Parks D.H."/>
            <person name="Chuvochina M."/>
            <person name="Waite D.W."/>
            <person name="Rinke C."/>
            <person name="Skarshewski A."/>
            <person name="Chaumeil P.A."/>
            <person name="Hugenholtz P."/>
        </authorList>
    </citation>
    <scope>NUCLEOTIDE SEQUENCE [LARGE SCALE GENOMIC DNA]</scope>
    <source>
        <strain evidence="1">UBA9380</strain>
    </source>
</reference>
<gene>
    <name evidence="1" type="ORF">DC045_19485</name>
</gene>
<evidence type="ECO:0000313" key="2">
    <source>
        <dbReference type="Proteomes" id="UP000263489"/>
    </source>
</evidence>
<dbReference type="AlphaFoldDB" id="A0A352IYB0"/>
<proteinExistence type="predicted"/>
<comment type="caution">
    <text evidence="1">The sequence shown here is derived from an EMBL/GenBank/DDBJ whole genome shotgun (WGS) entry which is preliminary data.</text>
</comment>
<name>A0A352IYB0_9GAMM</name>
<dbReference type="Pfam" id="PF08665">
    <property type="entry name" value="PglZ"/>
    <property type="match status" value="1"/>
</dbReference>
<protein>
    <submittedName>
        <fullName evidence="1">BREX-1 system phosphatase PglZ type A</fullName>
    </submittedName>
</protein>
<organism evidence="1 2">
    <name type="scientific">Marinobacter adhaerens</name>
    <dbReference type="NCBI Taxonomy" id="1033846"/>
    <lineage>
        <taxon>Bacteria</taxon>
        <taxon>Pseudomonadati</taxon>
        <taxon>Pseudomonadota</taxon>
        <taxon>Gammaproteobacteria</taxon>
        <taxon>Pseudomonadales</taxon>
        <taxon>Marinobacteraceae</taxon>
        <taxon>Marinobacter</taxon>
    </lineage>
</organism>
<evidence type="ECO:0000313" key="1">
    <source>
        <dbReference type="EMBL" id="HBC36443.1"/>
    </source>
</evidence>
<sequence>MAISSANARATSRALLSRWRDSSRYYPAYDVIADWVSTALNIKSRIEDYSIEVLANVATFREAENRIIVDLVKAIPEARPADLNLFARVISDRLDGYWASRHKDDDVRRRFRTIYSALSAAIDLFALRQAHPEGFHFTSAEALYQAYEADLYRFDTEYRHYCAASRKAHVEILKALDEAVEQCYAYWYLDQLARNWGDLVEGEKLLEHWAIGGVPNQHHFYDTLVKPKLDSARNKRLVVIISDAFRYEAAVELRDRI</sequence>
<feature type="non-terminal residue" evidence="1">
    <location>
        <position position="257"/>
    </location>
</feature>
<dbReference type="Proteomes" id="UP000263489">
    <property type="component" value="Unassembled WGS sequence"/>
</dbReference>